<organism evidence="2 3">
    <name type="scientific">Frankliniella occidentalis</name>
    <name type="common">Western flower thrips</name>
    <name type="synonym">Euthrips occidentalis</name>
    <dbReference type="NCBI Taxonomy" id="133901"/>
    <lineage>
        <taxon>Eukaryota</taxon>
        <taxon>Metazoa</taxon>
        <taxon>Ecdysozoa</taxon>
        <taxon>Arthropoda</taxon>
        <taxon>Hexapoda</taxon>
        <taxon>Insecta</taxon>
        <taxon>Pterygota</taxon>
        <taxon>Neoptera</taxon>
        <taxon>Paraneoptera</taxon>
        <taxon>Thysanoptera</taxon>
        <taxon>Terebrantia</taxon>
        <taxon>Thripoidea</taxon>
        <taxon>Thripidae</taxon>
        <taxon>Frankliniella</taxon>
    </lineage>
</organism>
<keyword evidence="1" id="KW-0732">Signal</keyword>
<keyword evidence="2" id="KW-1185">Reference proteome</keyword>
<proteinExistence type="predicted"/>
<name>A0A6J1SQ39_FRAOC</name>
<feature type="signal peptide" evidence="1">
    <location>
        <begin position="1"/>
        <end position="19"/>
    </location>
</feature>
<accession>A0A6J1SQ39</accession>
<dbReference type="RefSeq" id="XP_026280641.2">
    <property type="nucleotide sequence ID" value="XM_026424856.2"/>
</dbReference>
<dbReference type="KEGG" id="foc:113208027"/>
<dbReference type="GeneID" id="113208027"/>
<protein>
    <submittedName>
        <fullName evidence="3">Uncharacterized protein LOC113208027</fullName>
    </submittedName>
</protein>
<gene>
    <name evidence="3" type="primary">LOC113208027</name>
</gene>
<evidence type="ECO:0000313" key="3">
    <source>
        <dbReference type="RefSeq" id="XP_026280641.2"/>
    </source>
</evidence>
<dbReference type="AlphaFoldDB" id="A0A6J1SQ39"/>
<reference evidence="3" key="1">
    <citation type="submission" date="2025-08" db="UniProtKB">
        <authorList>
            <consortium name="RefSeq"/>
        </authorList>
    </citation>
    <scope>IDENTIFICATION</scope>
    <source>
        <tissue evidence="3">Whole organism</tissue>
    </source>
</reference>
<dbReference type="OrthoDB" id="6611940at2759"/>
<evidence type="ECO:0000313" key="2">
    <source>
        <dbReference type="Proteomes" id="UP000504606"/>
    </source>
</evidence>
<sequence length="209" mass="23748">MTLGVVCFALLLLLVVVEYRTPATSTATAASHYINNLAGPFRLVLDHIEACPDSTGGAGRGAGALFKEIYWHRYHGRKNGDLPYYWINATTLLTVDDSLQLDLNWASWSSRGGWKENAYVMRPGSFCKVASSHDPEFWRRFMTAIFDDPNRNCPFTPGYYECTNVSSEFTFRKIPVFFYGTWRVNIRLVKQSTQNGVFCLVFFVKTVPK</sequence>
<dbReference type="Proteomes" id="UP000504606">
    <property type="component" value="Unplaced"/>
</dbReference>
<evidence type="ECO:0000256" key="1">
    <source>
        <dbReference type="SAM" id="SignalP"/>
    </source>
</evidence>
<feature type="chain" id="PRO_5039058851" evidence="1">
    <location>
        <begin position="20"/>
        <end position="209"/>
    </location>
</feature>